<dbReference type="EMBL" id="KZ678134">
    <property type="protein sequence ID" value="PSN68204.1"/>
    <property type="molecule type" value="Genomic_DNA"/>
</dbReference>
<dbReference type="Proteomes" id="UP000240883">
    <property type="component" value="Unassembled WGS sequence"/>
</dbReference>
<name>A0A2T2NS43_CORCC</name>
<dbReference type="Pfam" id="PF21858">
    <property type="entry name" value="DUF6914"/>
    <property type="match status" value="1"/>
</dbReference>
<proteinExistence type="predicted"/>
<accession>A0A2T2NS43</accession>
<keyword evidence="2" id="KW-1185">Reference proteome</keyword>
<sequence length="178" mass="19936">MRDKDRVFVAIYARPGTSSTSLASTQSHPRMKPQDFHWGLWVEPKRGAGAGTSFELEDSDTYSSVANPFGWRIHIDEHKAPPPHMLGRIMIGKMIEGRSVYHVAGILHEVPLPSDPDSDIGDAISWLKAAIQELQAMGSAERFSVDAFMSEAMRYAVTWNARGKEAEKVNYTWSRTFP</sequence>
<organism evidence="1 2">
    <name type="scientific">Corynespora cassiicola Philippines</name>
    <dbReference type="NCBI Taxonomy" id="1448308"/>
    <lineage>
        <taxon>Eukaryota</taxon>
        <taxon>Fungi</taxon>
        <taxon>Dikarya</taxon>
        <taxon>Ascomycota</taxon>
        <taxon>Pezizomycotina</taxon>
        <taxon>Dothideomycetes</taxon>
        <taxon>Pleosporomycetidae</taxon>
        <taxon>Pleosporales</taxon>
        <taxon>Corynesporascaceae</taxon>
        <taxon>Corynespora</taxon>
    </lineage>
</organism>
<dbReference type="OrthoDB" id="4924482at2759"/>
<gene>
    <name evidence="1" type="ORF">BS50DRAFT_587404</name>
</gene>
<dbReference type="InterPro" id="IPR054208">
    <property type="entry name" value="DUF6914"/>
</dbReference>
<evidence type="ECO:0000313" key="2">
    <source>
        <dbReference type="Proteomes" id="UP000240883"/>
    </source>
</evidence>
<dbReference type="STRING" id="1448308.A0A2T2NS43"/>
<reference evidence="1 2" key="1">
    <citation type="journal article" date="2018" name="Front. Microbiol.">
        <title>Genome-Wide Analysis of Corynespora cassiicola Leaf Fall Disease Putative Effectors.</title>
        <authorList>
            <person name="Lopez D."/>
            <person name="Ribeiro S."/>
            <person name="Label P."/>
            <person name="Fumanal B."/>
            <person name="Venisse J.S."/>
            <person name="Kohler A."/>
            <person name="de Oliveira R.R."/>
            <person name="Labutti K."/>
            <person name="Lipzen A."/>
            <person name="Lail K."/>
            <person name="Bauer D."/>
            <person name="Ohm R.A."/>
            <person name="Barry K.W."/>
            <person name="Spatafora J."/>
            <person name="Grigoriev I.V."/>
            <person name="Martin F.M."/>
            <person name="Pujade-Renaud V."/>
        </authorList>
    </citation>
    <scope>NUCLEOTIDE SEQUENCE [LARGE SCALE GENOMIC DNA]</scope>
    <source>
        <strain evidence="1 2">Philippines</strain>
    </source>
</reference>
<dbReference type="AlphaFoldDB" id="A0A2T2NS43"/>
<protein>
    <submittedName>
        <fullName evidence="1">Uncharacterized protein</fullName>
    </submittedName>
</protein>
<evidence type="ECO:0000313" key="1">
    <source>
        <dbReference type="EMBL" id="PSN68204.1"/>
    </source>
</evidence>